<gene>
    <name evidence="2" type="ORF">BSF38_02857</name>
</gene>
<evidence type="ECO:0000256" key="1">
    <source>
        <dbReference type="SAM" id="Phobius"/>
    </source>
</evidence>
<keyword evidence="1" id="KW-0472">Membrane</keyword>
<evidence type="ECO:0000313" key="3">
    <source>
        <dbReference type="Proteomes" id="UP000186309"/>
    </source>
</evidence>
<dbReference type="PANTHER" id="PTHR37305:SF1">
    <property type="entry name" value="MEMBRANE PROTEIN"/>
    <property type="match status" value="1"/>
</dbReference>
<feature type="transmembrane region" description="Helical" evidence="1">
    <location>
        <begin position="48"/>
        <end position="68"/>
    </location>
</feature>
<dbReference type="STRING" id="1387353.BSF38_02857"/>
<evidence type="ECO:0008006" key="4">
    <source>
        <dbReference type="Google" id="ProtNLM"/>
    </source>
</evidence>
<dbReference type="PANTHER" id="PTHR37305">
    <property type="entry name" value="INTEGRAL MEMBRANE PROTEIN-RELATED"/>
    <property type="match status" value="1"/>
</dbReference>
<keyword evidence="1" id="KW-0812">Transmembrane</keyword>
<sequence>MSRDATAPIPPPALPWCEPVPLSNRPSLSALATVLAITAARQVRGKRIWVLVLLFALPAAFALLVRRYDPSYDPAIQEQILVFALIPQAIIPLTALLFASGLVQDDVEEQTLTYLLVRPVPRWAIYLVKVLGTTLVTAVFASVFTTAALAAVYAGLPEYDAGWLLARAGVVAGLTALALLEYIAVFGCLGLVTRKSLAVGVGYILVFEGLLANVPFLLRYATAMFYNRVLSVRWLGLPGDDWSIDLNAVPSVAVCLLVLLGAAAFFLALGAWIFSTREFRVKTPEGS</sequence>
<dbReference type="Pfam" id="PF12679">
    <property type="entry name" value="ABC2_membrane_2"/>
    <property type="match status" value="1"/>
</dbReference>
<evidence type="ECO:0000313" key="2">
    <source>
        <dbReference type="EMBL" id="APW61343.1"/>
    </source>
</evidence>
<feature type="transmembrane region" description="Helical" evidence="1">
    <location>
        <begin position="80"/>
        <end position="103"/>
    </location>
</feature>
<dbReference type="RefSeq" id="WP_076346616.1">
    <property type="nucleotide sequence ID" value="NZ_CP019082.1"/>
</dbReference>
<feature type="transmembrane region" description="Helical" evidence="1">
    <location>
        <begin position="123"/>
        <end position="156"/>
    </location>
</feature>
<organism evidence="2 3">
    <name type="scientific">Paludisphaera borealis</name>
    <dbReference type="NCBI Taxonomy" id="1387353"/>
    <lineage>
        <taxon>Bacteria</taxon>
        <taxon>Pseudomonadati</taxon>
        <taxon>Planctomycetota</taxon>
        <taxon>Planctomycetia</taxon>
        <taxon>Isosphaerales</taxon>
        <taxon>Isosphaeraceae</taxon>
        <taxon>Paludisphaera</taxon>
    </lineage>
</organism>
<feature type="transmembrane region" description="Helical" evidence="1">
    <location>
        <begin position="168"/>
        <end position="192"/>
    </location>
</feature>
<dbReference type="AlphaFoldDB" id="A0A1U7CR43"/>
<dbReference type="KEGG" id="pbor:BSF38_02857"/>
<feature type="transmembrane region" description="Helical" evidence="1">
    <location>
        <begin position="204"/>
        <end position="226"/>
    </location>
</feature>
<keyword evidence="1" id="KW-1133">Transmembrane helix</keyword>
<dbReference type="OrthoDB" id="265625at2"/>
<name>A0A1U7CR43_9BACT</name>
<accession>A0A1U7CR43</accession>
<keyword evidence="3" id="KW-1185">Reference proteome</keyword>
<dbReference type="EMBL" id="CP019082">
    <property type="protein sequence ID" value="APW61343.1"/>
    <property type="molecule type" value="Genomic_DNA"/>
</dbReference>
<feature type="transmembrane region" description="Helical" evidence="1">
    <location>
        <begin position="246"/>
        <end position="274"/>
    </location>
</feature>
<protein>
    <recommendedName>
        <fullName evidence="4">ABC-2 family transporter protein</fullName>
    </recommendedName>
</protein>
<dbReference type="Proteomes" id="UP000186309">
    <property type="component" value="Chromosome"/>
</dbReference>
<reference evidence="3" key="1">
    <citation type="submission" date="2016-12" db="EMBL/GenBank/DDBJ databases">
        <title>Comparative genomics of four Isosphaeraceae planctomycetes: a common pool of plasmids and glycoside hydrolase genes.</title>
        <authorList>
            <person name="Ivanova A."/>
        </authorList>
    </citation>
    <scope>NUCLEOTIDE SEQUENCE [LARGE SCALE GENOMIC DNA]</scope>
    <source>
        <strain evidence="3">PX4</strain>
    </source>
</reference>
<dbReference type="GO" id="GO:0140359">
    <property type="term" value="F:ABC-type transporter activity"/>
    <property type="evidence" value="ECO:0007669"/>
    <property type="project" value="InterPro"/>
</dbReference>
<dbReference type="GO" id="GO:0005886">
    <property type="term" value="C:plasma membrane"/>
    <property type="evidence" value="ECO:0007669"/>
    <property type="project" value="UniProtKB-SubCell"/>
</dbReference>
<proteinExistence type="predicted"/>